<proteinExistence type="predicted"/>
<dbReference type="InterPro" id="IPR037360">
    <property type="entry name" value="COMMD9"/>
</dbReference>
<dbReference type="EMBL" id="EQ974243">
    <property type="protein sequence ID" value="EEF31435.1"/>
    <property type="molecule type" value="Genomic_DNA"/>
</dbReference>
<dbReference type="eggNOG" id="ENOG502R7VD">
    <property type="taxonomic scope" value="Eukaryota"/>
</dbReference>
<organism evidence="1 2">
    <name type="scientific">Ricinus communis</name>
    <name type="common">Castor bean</name>
    <dbReference type="NCBI Taxonomy" id="3988"/>
    <lineage>
        <taxon>Eukaryota</taxon>
        <taxon>Viridiplantae</taxon>
        <taxon>Streptophyta</taxon>
        <taxon>Embryophyta</taxon>
        <taxon>Tracheophyta</taxon>
        <taxon>Spermatophyta</taxon>
        <taxon>Magnoliopsida</taxon>
        <taxon>eudicotyledons</taxon>
        <taxon>Gunneridae</taxon>
        <taxon>Pentapetalae</taxon>
        <taxon>rosids</taxon>
        <taxon>fabids</taxon>
        <taxon>Malpighiales</taxon>
        <taxon>Euphorbiaceae</taxon>
        <taxon>Acalyphoideae</taxon>
        <taxon>Acalypheae</taxon>
        <taxon>Ricinus</taxon>
    </lineage>
</organism>
<accession>B9SY94</accession>
<dbReference type="AlphaFoldDB" id="B9SY94"/>
<dbReference type="InParanoid" id="B9SY94"/>
<protein>
    <submittedName>
        <fullName evidence="1">Uncharacterized protein</fullName>
    </submittedName>
</protein>
<gene>
    <name evidence="1" type="ORF">RCOM_0845740</name>
</gene>
<dbReference type="STRING" id="3988.B9SY94"/>
<dbReference type="PANTHER" id="PTHR15663:SF6">
    <property type="entry name" value="COMM DOMAIN-CONTAINING PROTEIN-RELATED"/>
    <property type="match status" value="1"/>
</dbReference>
<sequence length="304" mass="34374">MEEDSLYLQLHKLSAIDKEESLDHILATLWKTRRTGLRSPEKSQIQSLLNLSSLPELDPVLACLRSLIRKSAHENFTGDDLLKLFPPDLSLDLQSNLILLLQKYQNQWKEEISREQHQLPRTSVSYQVKTSMPPSLTALPSLEISNMPLWPRQNDLNGRFTHSDIGVSTPLVVDNTASYVGPVSIQHDVSPPDDLGVLPRLKSMTWTMENRNSVPANKIAIITLKLQDFTKSPSGEMEVKFQLTKDTLEAMLRSMTYISDQLSNMSLGAIDLLHNTLGTTEFLTNPRVGGTVQFWPRSVSFKYF</sequence>
<dbReference type="PANTHER" id="PTHR15663">
    <property type="entry name" value="COMM DOMAIN-CONTAINING PROTEIN 9"/>
    <property type="match status" value="1"/>
</dbReference>
<evidence type="ECO:0000313" key="1">
    <source>
        <dbReference type="EMBL" id="EEF31435.1"/>
    </source>
</evidence>
<name>B9SY94_RICCO</name>
<evidence type="ECO:0000313" key="2">
    <source>
        <dbReference type="Proteomes" id="UP000008311"/>
    </source>
</evidence>
<dbReference type="Proteomes" id="UP000008311">
    <property type="component" value="Unassembled WGS sequence"/>
</dbReference>
<reference evidence="2" key="1">
    <citation type="journal article" date="2010" name="Nat. Biotechnol.">
        <title>Draft genome sequence of the oilseed species Ricinus communis.</title>
        <authorList>
            <person name="Chan A.P."/>
            <person name="Crabtree J."/>
            <person name="Zhao Q."/>
            <person name="Lorenzi H."/>
            <person name="Orvis J."/>
            <person name="Puiu D."/>
            <person name="Melake-Berhan A."/>
            <person name="Jones K.M."/>
            <person name="Redman J."/>
            <person name="Chen G."/>
            <person name="Cahoon E.B."/>
            <person name="Gedil M."/>
            <person name="Stanke M."/>
            <person name="Haas B.J."/>
            <person name="Wortman J.R."/>
            <person name="Fraser-Liggett C.M."/>
            <person name="Ravel J."/>
            <person name="Rabinowicz P.D."/>
        </authorList>
    </citation>
    <scope>NUCLEOTIDE SEQUENCE [LARGE SCALE GENOMIC DNA]</scope>
    <source>
        <strain evidence="2">cv. Hale</strain>
    </source>
</reference>
<keyword evidence="2" id="KW-1185">Reference proteome</keyword>